<name>A0A839SMU5_9PROT</name>
<dbReference type="CDD" id="cd06261">
    <property type="entry name" value="TM_PBP2"/>
    <property type="match status" value="1"/>
</dbReference>
<accession>A0A839SMU5</accession>
<evidence type="ECO:0000256" key="1">
    <source>
        <dbReference type="ARBA" id="ARBA00004651"/>
    </source>
</evidence>
<comment type="similarity">
    <text evidence="7">Belongs to the binding-protein-dependent transport system permease family.</text>
</comment>
<dbReference type="SUPFAM" id="SSF161098">
    <property type="entry name" value="MetI-like"/>
    <property type="match status" value="1"/>
</dbReference>
<feature type="transmembrane region" description="Helical" evidence="7">
    <location>
        <begin position="134"/>
        <end position="153"/>
    </location>
</feature>
<comment type="subcellular location">
    <subcellularLocation>
        <location evidence="1 7">Cell membrane</location>
        <topology evidence="1 7">Multi-pass membrane protein</topology>
    </subcellularLocation>
</comment>
<dbReference type="RefSeq" id="WP_183414582.1">
    <property type="nucleotide sequence ID" value="NZ_JACHXA010000001.1"/>
</dbReference>
<dbReference type="Pfam" id="PF00528">
    <property type="entry name" value="BPD_transp_1"/>
    <property type="match status" value="1"/>
</dbReference>
<evidence type="ECO:0000256" key="7">
    <source>
        <dbReference type="RuleBase" id="RU363032"/>
    </source>
</evidence>
<keyword evidence="4 7" id="KW-0812">Transmembrane</keyword>
<dbReference type="PROSITE" id="PS50928">
    <property type="entry name" value="ABC_TM1"/>
    <property type="match status" value="1"/>
</dbReference>
<dbReference type="AlphaFoldDB" id="A0A839SMU5"/>
<evidence type="ECO:0000256" key="2">
    <source>
        <dbReference type="ARBA" id="ARBA00022448"/>
    </source>
</evidence>
<reference evidence="9 10" key="1">
    <citation type="submission" date="2020-08" db="EMBL/GenBank/DDBJ databases">
        <title>Genomic Encyclopedia of Type Strains, Phase III (KMG-III): the genomes of soil and plant-associated and newly described type strains.</title>
        <authorList>
            <person name="Whitman W."/>
        </authorList>
    </citation>
    <scope>NUCLEOTIDE SEQUENCE [LARGE SCALE GENOMIC DNA]</scope>
    <source>
        <strain evidence="9 10">CECT 8803</strain>
    </source>
</reference>
<dbReference type="Gene3D" id="1.10.3720.10">
    <property type="entry name" value="MetI-like"/>
    <property type="match status" value="1"/>
</dbReference>
<feature type="transmembrane region" description="Helical" evidence="7">
    <location>
        <begin position="227"/>
        <end position="248"/>
    </location>
</feature>
<evidence type="ECO:0000313" key="9">
    <source>
        <dbReference type="EMBL" id="MBB3063762.1"/>
    </source>
</evidence>
<evidence type="ECO:0000256" key="4">
    <source>
        <dbReference type="ARBA" id="ARBA00022692"/>
    </source>
</evidence>
<evidence type="ECO:0000313" key="10">
    <source>
        <dbReference type="Proteomes" id="UP000581135"/>
    </source>
</evidence>
<protein>
    <submittedName>
        <fullName evidence="9">NitT/TauT family transport system permease protein</fullName>
    </submittedName>
</protein>
<evidence type="ECO:0000256" key="3">
    <source>
        <dbReference type="ARBA" id="ARBA00022475"/>
    </source>
</evidence>
<keyword evidence="2 7" id="KW-0813">Transport</keyword>
<feature type="transmembrane region" description="Helical" evidence="7">
    <location>
        <begin position="197"/>
        <end position="220"/>
    </location>
</feature>
<dbReference type="GO" id="GO:0005886">
    <property type="term" value="C:plasma membrane"/>
    <property type="evidence" value="ECO:0007669"/>
    <property type="project" value="UniProtKB-SubCell"/>
</dbReference>
<organism evidence="9 10">
    <name type="scientific">Limibacillus halophilus</name>
    <dbReference type="NCBI Taxonomy" id="1579333"/>
    <lineage>
        <taxon>Bacteria</taxon>
        <taxon>Pseudomonadati</taxon>
        <taxon>Pseudomonadota</taxon>
        <taxon>Alphaproteobacteria</taxon>
        <taxon>Rhodospirillales</taxon>
        <taxon>Rhodovibrionaceae</taxon>
        <taxon>Limibacillus</taxon>
    </lineage>
</organism>
<dbReference type="EMBL" id="JACHXA010000001">
    <property type="protein sequence ID" value="MBB3063762.1"/>
    <property type="molecule type" value="Genomic_DNA"/>
</dbReference>
<sequence length="272" mass="29362">MTSEAPNKSNSRWWRWPSSLDSTLLALGLLLLWEAVVRIGEVPSYLLPPPSAIFVRIVADHSLLLMHTLVTANEVVVGFALAIVVSIPLAAILAQFRTLERALYPILVASQTIPKVAIAPLIVVWFGFGLFPKIVIAFLICFFPIVIDSLIGFRSTPKEVIWLARSMGAPRRKIFLNFQLPGALPNIFAGLKVASTLAVVGAVVGEFVAADSGLGYQLIVANGTLDVGLSFAILVVLSLVGIALFAVVDLAERLLLPWHVSHRTSGHGKEKS</sequence>
<feature type="transmembrane region" description="Helical" evidence="7">
    <location>
        <begin position="75"/>
        <end position="94"/>
    </location>
</feature>
<dbReference type="Proteomes" id="UP000581135">
    <property type="component" value="Unassembled WGS sequence"/>
</dbReference>
<feature type="transmembrane region" description="Helical" evidence="7">
    <location>
        <begin position="106"/>
        <end position="128"/>
    </location>
</feature>
<keyword evidence="3" id="KW-1003">Cell membrane</keyword>
<dbReference type="GO" id="GO:0055085">
    <property type="term" value="P:transmembrane transport"/>
    <property type="evidence" value="ECO:0007669"/>
    <property type="project" value="InterPro"/>
</dbReference>
<evidence type="ECO:0000259" key="8">
    <source>
        <dbReference type="PROSITE" id="PS50928"/>
    </source>
</evidence>
<keyword evidence="5 7" id="KW-1133">Transmembrane helix</keyword>
<dbReference type="PANTHER" id="PTHR30151:SF20">
    <property type="entry name" value="ABC TRANSPORTER PERMEASE PROTEIN HI_0355-RELATED"/>
    <property type="match status" value="1"/>
</dbReference>
<evidence type="ECO:0000256" key="6">
    <source>
        <dbReference type="ARBA" id="ARBA00023136"/>
    </source>
</evidence>
<proteinExistence type="inferred from homology"/>
<keyword evidence="10" id="KW-1185">Reference proteome</keyword>
<dbReference type="InterPro" id="IPR000515">
    <property type="entry name" value="MetI-like"/>
</dbReference>
<feature type="domain" description="ABC transmembrane type-1" evidence="8">
    <location>
        <begin position="68"/>
        <end position="248"/>
    </location>
</feature>
<dbReference type="InterPro" id="IPR035906">
    <property type="entry name" value="MetI-like_sf"/>
</dbReference>
<evidence type="ECO:0000256" key="5">
    <source>
        <dbReference type="ARBA" id="ARBA00022989"/>
    </source>
</evidence>
<keyword evidence="6 7" id="KW-0472">Membrane</keyword>
<dbReference type="PANTHER" id="PTHR30151">
    <property type="entry name" value="ALKANE SULFONATE ABC TRANSPORTER-RELATED, MEMBRANE SUBUNIT"/>
    <property type="match status" value="1"/>
</dbReference>
<feature type="transmembrane region" description="Helical" evidence="7">
    <location>
        <begin position="174"/>
        <end position="191"/>
    </location>
</feature>
<gene>
    <name evidence="9" type="ORF">FHR98_000027</name>
</gene>
<comment type="caution">
    <text evidence="9">The sequence shown here is derived from an EMBL/GenBank/DDBJ whole genome shotgun (WGS) entry which is preliminary data.</text>
</comment>